<protein>
    <submittedName>
        <fullName evidence="1">Uncharacterized protein</fullName>
    </submittedName>
</protein>
<evidence type="ECO:0000313" key="1">
    <source>
        <dbReference type="EMBL" id="KKK64656.1"/>
    </source>
</evidence>
<dbReference type="EMBL" id="LAZR01060926">
    <property type="protein sequence ID" value="KKK64656.1"/>
    <property type="molecule type" value="Genomic_DNA"/>
</dbReference>
<dbReference type="AlphaFoldDB" id="A0A0F8ZXJ2"/>
<gene>
    <name evidence="1" type="ORF">LCGC14_2982020</name>
</gene>
<name>A0A0F8ZXJ2_9ZZZZ</name>
<sequence>MLPLYRSVYAILSGDTTLLGLVGGDLADPHIYQTYVQFHSEAALRNHYWVTFNKLSDVADDTQQTQAIRLVRLE</sequence>
<feature type="non-terminal residue" evidence="1">
    <location>
        <position position="74"/>
    </location>
</feature>
<accession>A0A0F8ZXJ2</accession>
<proteinExistence type="predicted"/>
<comment type="caution">
    <text evidence="1">The sequence shown here is derived from an EMBL/GenBank/DDBJ whole genome shotgun (WGS) entry which is preliminary data.</text>
</comment>
<reference evidence="1" key="1">
    <citation type="journal article" date="2015" name="Nature">
        <title>Complex archaea that bridge the gap between prokaryotes and eukaryotes.</title>
        <authorList>
            <person name="Spang A."/>
            <person name="Saw J.H."/>
            <person name="Jorgensen S.L."/>
            <person name="Zaremba-Niedzwiedzka K."/>
            <person name="Martijn J."/>
            <person name="Lind A.E."/>
            <person name="van Eijk R."/>
            <person name="Schleper C."/>
            <person name="Guy L."/>
            <person name="Ettema T.J."/>
        </authorList>
    </citation>
    <scope>NUCLEOTIDE SEQUENCE</scope>
</reference>
<organism evidence="1">
    <name type="scientific">marine sediment metagenome</name>
    <dbReference type="NCBI Taxonomy" id="412755"/>
    <lineage>
        <taxon>unclassified sequences</taxon>
        <taxon>metagenomes</taxon>
        <taxon>ecological metagenomes</taxon>
    </lineage>
</organism>